<evidence type="ECO:0000256" key="2">
    <source>
        <dbReference type="ARBA" id="ARBA00023125"/>
    </source>
</evidence>
<dbReference type="EMBL" id="LXEO01000017">
    <property type="protein sequence ID" value="OAT18719.1"/>
    <property type="molecule type" value="Genomic_DNA"/>
</dbReference>
<organism evidence="5 6">
    <name type="scientific">Buttiauxella noackiae ATCC 51607</name>
    <dbReference type="NCBI Taxonomy" id="1354255"/>
    <lineage>
        <taxon>Bacteria</taxon>
        <taxon>Pseudomonadati</taxon>
        <taxon>Pseudomonadota</taxon>
        <taxon>Gammaproteobacteria</taxon>
        <taxon>Enterobacterales</taxon>
        <taxon>Enterobacteriaceae</taxon>
        <taxon>Buttiauxella</taxon>
    </lineage>
</organism>
<evidence type="ECO:0000256" key="1">
    <source>
        <dbReference type="ARBA" id="ARBA00023015"/>
    </source>
</evidence>
<dbReference type="SUPFAM" id="SSF46689">
    <property type="entry name" value="Homeodomain-like"/>
    <property type="match status" value="1"/>
</dbReference>
<dbReference type="AlphaFoldDB" id="A0A1B7HSV3"/>
<keyword evidence="6" id="KW-1185">Reference proteome</keyword>
<dbReference type="InterPro" id="IPR009057">
    <property type="entry name" value="Homeodomain-like_sf"/>
</dbReference>
<name>A0A1B7HSV3_9ENTR</name>
<dbReference type="InterPro" id="IPR018060">
    <property type="entry name" value="HTH_AraC"/>
</dbReference>
<dbReference type="Pfam" id="PF12833">
    <property type="entry name" value="HTH_18"/>
    <property type="match status" value="1"/>
</dbReference>
<reference evidence="5 6" key="1">
    <citation type="submission" date="2016-04" db="EMBL/GenBank/DDBJ databases">
        <title>ATOL: Assembling a taxonomically balanced genome-scale reconstruction of the evolutionary history of the Enterobacteriaceae.</title>
        <authorList>
            <person name="Plunkett G.III."/>
            <person name="Neeno-Eckwall E.C."/>
            <person name="Glasner J.D."/>
            <person name="Perna N.T."/>
        </authorList>
    </citation>
    <scope>NUCLEOTIDE SEQUENCE [LARGE SCALE GENOMIC DNA]</scope>
    <source>
        <strain evidence="5 6">ATCC 51607</strain>
    </source>
</reference>
<proteinExistence type="predicted"/>
<dbReference type="PROSITE" id="PS01124">
    <property type="entry name" value="HTH_ARAC_FAMILY_2"/>
    <property type="match status" value="1"/>
</dbReference>
<dbReference type="PANTHER" id="PTHR47894:SF4">
    <property type="entry name" value="HTH-TYPE TRANSCRIPTIONAL REGULATOR GADX"/>
    <property type="match status" value="1"/>
</dbReference>
<dbReference type="PANTHER" id="PTHR47894">
    <property type="entry name" value="HTH-TYPE TRANSCRIPTIONAL REGULATOR GADX"/>
    <property type="match status" value="1"/>
</dbReference>
<dbReference type="GO" id="GO:0003700">
    <property type="term" value="F:DNA-binding transcription factor activity"/>
    <property type="evidence" value="ECO:0007669"/>
    <property type="project" value="InterPro"/>
</dbReference>
<dbReference type="Gene3D" id="1.10.10.60">
    <property type="entry name" value="Homeodomain-like"/>
    <property type="match status" value="1"/>
</dbReference>
<dbReference type="Proteomes" id="UP000078286">
    <property type="component" value="Unassembled WGS sequence"/>
</dbReference>
<dbReference type="PROSITE" id="PS00041">
    <property type="entry name" value="HTH_ARAC_FAMILY_1"/>
    <property type="match status" value="1"/>
</dbReference>
<dbReference type="GO" id="GO:0005829">
    <property type="term" value="C:cytosol"/>
    <property type="evidence" value="ECO:0007669"/>
    <property type="project" value="TreeGrafter"/>
</dbReference>
<keyword evidence="1" id="KW-0805">Transcription regulation</keyword>
<dbReference type="InterPro" id="IPR018062">
    <property type="entry name" value="HTH_AraC-typ_CS"/>
</dbReference>
<gene>
    <name evidence="5" type="ORF">M979_1543</name>
</gene>
<dbReference type="PATRIC" id="fig|1354255.3.peg.1591"/>
<comment type="caution">
    <text evidence="5">The sequence shown here is derived from an EMBL/GenBank/DDBJ whole genome shotgun (WGS) entry which is preliminary data.</text>
</comment>
<sequence length="316" mass="35991">MSTHEIDKPYGRITEHNHYQLMAKISGLNKTLYGSAIPETIYINSVEHSHAIFPELIGLCLNEKTLESALWSFSDNRFLIGNCDDLFIEKGQSHTRIRYKNRAPHSVNNPSAIFNLVLLGSILKSYSPGLSMQIELTDSAVHHHALVNDLFNKTCLLRQEHDAIILENGYLDCENASFNPLLNRLQKSHVSALKKQIFKEPPLTAAVNTLIEQCYLSGQETSANSILEKVCQELRMSRWTLNRRLQLESATFTQLLHQQQLLLSMRMLRESTLSIQEISDCLGFSSHSVYSRFFKSHVQLSPLQFRDKGRGCERGC</sequence>
<evidence type="ECO:0000313" key="5">
    <source>
        <dbReference type="EMBL" id="OAT18719.1"/>
    </source>
</evidence>
<accession>A0A1B7HSV3</accession>
<dbReference type="SMART" id="SM00342">
    <property type="entry name" value="HTH_ARAC"/>
    <property type="match status" value="1"/>
</dbReference>
<keyword evidence="3" id="KW-0804">Transcription</keyword>
<keyword evidence="2 5" id="KW-0238">DNA-binding</keyword>
<evidence type="ECO:0000313" key="6">
    <source>
        <dbReference type="Proteomes" id="UP000078286"/>
    </source>
</evidence>
<dbReference type="GO" id="GO:0000976">
    <property type="term" value="F:transcription cis-regulatory region binding"/>
    <property type="evidence" value="ECO:0007669"/>
    <property type="project" value="TreeGrafter"/>
</dbReference>
<evidence type="ECO:0000256" key="3">
    <source>
        <dbReference type="ARBA" id="ARBA00023163"/>
    </source>
</evidence>
<evidence type="ECO:0000259" key="4">
    <source>
        <dbReference type="PROSITE" id="PS01124"/>
    </source>
</evidence>
<protein>
    <submittedName>
        <fullName evidence="5">AraC family DNA-binding protein</fullName>
    </submittedName>
</protein>
<feature type="domain" description="HTH araC/xylS-type" evidence="4">
    <location>
        <begin position="227"/>
        <end position="308"/>
    </location>
</feature>